<name>A0A2T2WY20_9FIRM</name>
<dbReference type="Pfam" id="PF09851">
    <property type="entry name" value="SHOCT"/>
    <property type="match status" value="1"/>
</dbReference>
<comment type="caution">
    <text evidence="3">The sequence shown here is derived from an EMBL/GenBank/DDBJ whole genome shotgun (WGS) entry which is preliminary data.</text>
</comment>
<feature type="domain" description="SHOCT" evidence="2">
    <location>
        <begin position="38"/>
        <end position="64"/>
    </location>
</feature>
<feature type="transmembrane region" description="Helical" evidence="1">
    <location>
        <begin position="6"/>
        <end position="24"/>
    </location>
</feature>
<dbReference type="AlphaFoldDB" id="A0A2T2WY20"/>
<organism evidence="3 4">
    <name type="scientific">Sulfobacillus benefaciens</name>
    <dbReference type="NCBI Taxonomy" id="453960"/>
    <lineage>
        <taxon>Bacteria</taxon>
        <taxon>Bacillati</taxon>
        <taxon>Bacillota</taxon>
        <taxon>Clostridia</taxon>
        <taxon>Eubacteriales</taxon>
        <taxon>Clostridiales Family XVII. Incertae Sedis</taxon>
        <taxon>Sulfobacillus</taxon>
    </lineage>
</organism>
<gene>
    <name evidence="3" type="ORF">C7B43_12435</name>
</gene>
<reference evidence="3 4" key="1">
    <citation type="journal article" date="2014" name="BMC Genomics">
        <title>Comparison of environmental and isolate Sulfobacillus genomes reveals diverse carbon, sulfur, nitrogen, and hydrogen metabolisms.</title>
        <authorList>
            <person name="Justice N.B."/>
            <person name="Norman A."/>
            <person name="Brown C.T."/>
            <person name="Singh A."/>
            <person name="Thomas B.C."/>
            <person name="Banfield J.F."/>
        </authorList>
    </citation>
    <scope>NUCLEOTIDE SEQUENCE [LARGE SCALE GENOMIC DNA]</scope>
    <source>
        <strain evidence="3">AMDSBA1</strain>
    </source>
</reference>
<accession>A0A2T2WY20</accession>
<protein>
    <recommendedName>
        <fullName evidence="2">SHOCT domain-containing protein</fullName>
    </recommendedName>
</protein>
<evidence type="ECO:0000259" key="2">
    <source>
        <dbReference type="Pfam" id="PF09851"/>
    </source>
</evidence>
<evidence type="ECO:0000256" key="1">
    <source>
        <dbReference type="SAM" id="Phobius"/>
    </source>
</evidence>
<proteinExistence type="predicted"/>
<dbReference type="InterPro" id="IPR018649">
    <property type="entry name" value="SHOCT"/>
</dbReference>
<keyword evidence="1" id="KW-1133">Transmembrane helix</keyword>
<sequence>MFFRFFGLMAIAFVVWMVIIFWVWGKATPSKRQIAPADPLEIARERFARGEISMEEFDAIAERLVRTDKSLN</sequence>
<keyword evidence="1" id="KW-0472">Membrane</keyword>
<keyword evidence="1" id="KW-0812">Transmembrane</keyword>
<evidence type="ECO:0000313" key="4">
    <source>
        <dbReference type="Proteomes" id="UP000242699"/>
    </source>
</evidence>
<evidence type="ECO:0000313" key="3">
    <source>
        <dbReference type="EMBL" id="PSR27131.1"/>
    </source>
</evidence>
<dbReference type="Proteomes" id="UP000242699">
    <property type="component" value="Unassembled WGS sequence"/>
</dbReference>
<dbReference type="EMBL" id="PXYT01000029">
    <property type="protein sequence ID" value="PSR27131.1"/>
    <property type="molecule type" value="Genomic_DNA"/>
</dbReference>